<protein>
    <submittedName>
        <fullName evidence="1">Unplaced genomic scaffold scaffold_68, whole genome shotgun sequence</fullName>
    </submittedName>
</protein>
<reference evidence="1 2" key="1">
    <citation type="submission" date="2014-04" db="EMBL/GenBank/DDBJ databases">
        <title>Evolutionary Origins and Diversification of the Mycorrhizal Mutualists.</title>
        <authorList>
            <consortium name="DOE Joint Genome Institute"/>
            <consortium name="Mycorrhizal Genomics Consortium"/>
            <person name="Kohler A."/>
            <person name="Kuo A."/>
            <person name="Nagy L.G."/>
            <person name="Floudas D."/>
            <person name="Copeland A."/>
            <person name="Barry K.W."/>
            <person name="Cichocki N."/>
            <person name="Veneault-Fourrey C."/>
            <person name="LaButti K."/>
            <person name="Lindquist E.A."/>
            <person name="Lipzen A."/>
            <person name="Lundell T."/>
            <person name="Morin E."/>
            <person name="Murat C."/>
            <person name="Riley R."/>
            <person name="Ohm R."/>
            <person name="Sun H."/>
            <person name="Tunlid A."/>
            <person name="Henrissat B."/>
            <person name="Grigoriev I.V."/>
            <person name="Hibbett D.S."/>
            <person name="Martin F."/>
        </authorList>
    </citation>
    <scope>NUCLEOTIDE SEQUENCE [LARGE SCALE GENOMIC DNA]</scope>
    <source>
        <strain evidence="1 2">MD-312</strain>
    </source>
</reference>
<evidence type="ECO:0000313" key="2">
    <source>
        <dbReference type="Proteomes" id="UP000053820"/>
    </source>
</evidence>
<proteinExistence type="predicted"/>
<keyword evidence="2" id="KW-1185">Reference proteome</keyword>
<sequence length="401" mass="44485">MGEEMRGYIVGPMPAWKFLEKFLPVDKIPQYTSIGRPKDAFPLTLRASKEADAYLPFINEMRPFAPRLRFVDSHNLPDTKNCGTFMFQVKPDVCVYSDDYSEGCDSSTLDIPIEFKWDIAHDPFDTPFTEEDSLGIKKFIKTTNKAKDTLGQITAYAAVQLGSQYRTHAFSVLIVEDCARILRWDREGAIVTEPIEYGADPALAEFFSRYSQAPLEMRGVDTTVTVTSNAEAQVAREQLNLAPATRMLKTSVLCPDGSSVQVIFPAPTAPGLPPVGQATQACPAYDVNTKKMVFFKDSWRVDLPNVLPEGETYAKLNNAHVCNMPMCIACGDVGGSLEQQTQTVKSSSARWACPPLKTVVPHIHYRLALNIVRSKLTQFCCTRELVQAIHDASIGGSSFVY</sequence>
<organism evidence="1 2">
    <name type="scientific">Hydnomerulius pinastri MD-312</name>
    <dbReference type="NCBI Taxonomy" id="994086"/>
    <lineage>
        <taxon>Eukaryota</taxon>
        <taxon>Fungi</taxon>
        <taxon>Dikarya</taxon>
        <taxon>Basidiomycota</taxon>
        <taxon>Agaricomycotina</taxon>
        <taxon>Agaricomycetes</taxon>
        <taxon>Agaricomycetidae</taxon>
        <taxon>Boletales</taxon>
        <taxon>Boletales incertae sedis</taxon>
        <taxon>Leucogyrophana</taxon>
    </lineage>
</organism>
<dbReference type="EMBL" id="KN839902">
    <property type="protein sequence ID" value="KIJ58971.1"/>
    <property type="molecule type" value="Genomic_DNA"/>
</dbReference>
<name>A0A0C9W7T3_9AGAM</name>
<dbReference type="AlphaFoldDB" id="A0A0C9W7T3"/>
<dbReference type="HOGENOM" id="CLU_006410_2_0_1"/>
<dbReference type="OrthoDB" id="5592585at2759"/>
<gene>
    <name evidence="1" type="ORF">HYDPIDRAFT_101652</name>
</gene>
<accession>A0A0C9W7T3</accession>
<evidence type="ECO:0000313" key="1">
    <source>
        <dbReference type="EMBL" id="KIJ58971.1"/>
    </source>
</evidence>
<dbReference type="Proteomes" id="UP000053820">
    <property type="component" value="Unassembled WGS sequence"/>
</dbReference>